<accession>A0A9Q1INV5</accession>
<proteinExistence type="predicted"/>
<evidence type="ECO:0000313" key="2">
    <source>
        <dbReference type="Proteomes" id="UP001152622"/>
    </source>
</evidence>
<comment type="caution">
    <text evidence="1">The sequence shown here is derived from an EMBL/GenBank/DDBJ whole genome shotgun (WGS) entry which is preliminary data.</text>
</comment>
<reference evidence="1" key="1">
    <citation type="journal article" date="2023" name="Science">
        <title>Genome structures resolve the early diversification of teleost fishes.</title>
        <authorList>
            <person name="Parey E."/>
            <person name="Louis A."/>
            <person name="Montfort J."/>
            <person name="Bouchez O."/>
            <person name="Roques C."/>
            <person name="Iampietro C."/>
            <person name="Lluch J."/>
            <person name="Castinel A."/>
            <person name="Donnadieu C."/>
            <person name="Desvignes T."/>
            <person name="Floi Bucao C."/>
            <person name="Jouanno E."/>
            <person name="Wen M."/>
            <person name="Mejri S."/>
            <person name="Dirks R."/>
            <person name="Jansen H."/>
            <person name="Henkel C."/>
            <person name="Chen W.J."/>
            <person name="Zahm M."/>
            <person name="Cabau C."/>
            <person name="Klopp C."/>
            <person name="Thompson A.W."/>
            <person name="Robinson-Rechavi M."/>
            <person name="Braasch I."/>
            <person name="Lecointre G."/>
            <person name="Bobe J."/>
            <person name="Postlethwait J.H."/>
            <person name="Berthelot C."/>
            <person name="Roest Crollius H."/>
            <person name="Guiguen Y."/>
        </authorList>
    </citation>
    <scope>NUCLEOTIDE SEQUENCE</scope>
    <source>
        <strain evidence="1">WJC10195</strain>
    </source>
</reference>
<evidence type="ECO:0000313" key="1">
    <source>
        <dbReference type="EMBL" id="KAJ8346901.1"/>
    </source>
</evidence>
<protein>
    <submittedName>
        <fullName evidence="1">Uncharacterized protein</fullName>
    </submittedName>
</protein>
<organism evidence="1 2">
    <name type="scientific">Synaphobranchus kaupii</name>
    <name type="common">Kaup's arrowtooth eel</name>
    <dbReference type="NCBI Taxonomy" id="118154"/>
    <lineage>
        <taxon>Eukaryota</taxon>
        <taxon>Metazoa</taxon>
        <taxon>Chordata</taxon>
        <taxon>Craniata</taxon>
        <taxon>Vertebrata</taxon>
        <taxon>Euteleostomi</taxon>
        <taxon>Actinopterygii</taxon>
        <taxon>Neopterygii</taxon>
        <taxon>Teleostei</taxon>
        <taxon>Anguilliformes</taxon>
        <taxon>Synaphobranchidae</taxon>
        <taxon>Synaphobranchus</taxon>
    </lineage>
</organism>
<dbReference type="AlphaFoldDB" id="A0A9Q1INV5"/>
<name>A0A9Q1INV5_SYNKA</name>
<sequence length="87" mass="9481">MCSGLCWSSTTPSPGSPAALQHRTAAPACRCIWSSSRRCTTPSSTCCRRDGIWPFPLCVRVPYQGAEDLHHRGPHPALHLLTSHTVL</sequence>
<keyword evidence="2" id="KW-1185">Reference proteome</keyword>
<gene>
    <name evidence="1" type="ORF">SKAU_G00283020</name>
</gene>
<dbReference type="Proteomes" id="UP001152622">
    <property type="component" value="Chromosome 11"/>
</dbReference>
<dbReference type="EMBL" id="JAINUF010000011">
    <property type="protein sequence ID" value="KAJ8346901.1"/>
    <property type="molecule type" value="Genomic_DNA"/>
</dbReference>